<accession>A0ACC0CIP8</accession>
<keyword evidence="2" id="KW-1185">Reference proteome</keyword>
<comment type="caution">
    <text evidence="1">The sequence shown here is derived from an EMBL/GenBank/DDBJ whole genome shotgun (WGS) entry which is preliminary data.</text>
</comment>
<proteinExistence type="predicted"/>
<name>A0ACC0CIP8_9PEZI</name>
<evidence type="ECO:0000313" key="2">
    <source>
        <dbReference type="Proteomes" id="UP001497680"/>
    </source>
</evidence>
<dbReference type="Proteomes" id="UP001497680">
    <property type="component" value="Unassembled WGS sequence"/>
</dbReference>
<organism evidence="1 2">
    <name type="scientific">Hypoxylon rubiginosum</name>
    <dbReference type="NCBI Taxonomy" id="110542"/>
    <lineage>
        <taxon>Eukaryota</taxon>
        <taxon>Fungi</taxon>
        <taxon>Dikarya</taxon>
        <taxon>Ascomycota</taxon>
        <taxon>Pezizomycotina</taxon>
        <taxon>Sordariomycetes</taxon>
        <taxon>Xylariomycetidae</taxon>
        <taxon>Xylariales</taxon>
        <taxon>Hypoxylaceae</taxon>
        <taxon>Hypoxylon</taxon>
    </lineage>
</organism>
<reference evidence="1 2" key="1">
    <citation type="journal article" date="2022" name="New Phytol.">
        <title>Ecological generalism drives hyperdiversity of secondary metabolite gene clusters in xylarialean endophytes.</title>
        <authorList>
            <person name="Franco M.E.E."/>
            <person name="Wisecaver J.H."/>
            <person name="Arnold A.E."/>
            <person name="Ju Y.M."/>
            <person name="Slot J.C."/>
            <person name="Ahrendt S."/>
            <person name="Moore L.P."/>
            <person name="Eastman K.E."/>
            <person name="Scott K."/>
            <person name="Konkel Z."/>
            <person name="Mondo S.J."/>
            <person name="Kuo A."/>
            <person name="Hayes R.D."/>
            <person name="Haridas S."/>
            <person name="Andreopoulos B."/>
            <person name="Riley R."/>
            <person name="LaButti K."/>
            <person name="Pangilinan J."/>
            <person name="Lipzen A."/>
            <person name="Amirebrahimi M."/>
            <person name="Yan J."/>
            <person name="Adam C."/>
            <person name="Keymanesh K."/>
            <person name="Ng V."/>
            <person name="Louie K."/>
            <person name="Northen T."/>
            <person name="Drula E."/>
            <person name="Henrissat B."/>
            <person name="Hsieh H.M."/>
            <person name="Youens-Clark K."/>
            <person name="Lutzoni F."/>
            <person name="Miadlikowska J."/>
            <person name="Eastwood D.C."/>
            <person name="Hamelin R.C."/>
            <person name="Grigoriev I.V."/>
            <person name="U'Ren J.M."/>
        </authorList>
    </citation>
    <scope>NUCLEOTIDE SEQUENCE [LARGE SCALE GENOMIC DNA]</scope>
    <source>
        <strain evidence="1 2">ER1909</strain>
    </source>
</reference>
<protein>
    <submittedName>
        <fullName evidence="1">Uncharacterized protein</fullName>
    </submittedName>
</protein>
<sequence>MKSRIKSLEATINALRSIQLIQDRDPDISSQKFAVYSPQLQSFLSVPAAASTQKAIDRFFRFSDKLFNFFSPIQASAWFRSVFREGKMFDRETKADVCCLMAIATTGCQYLEHEGERHSEERFYDLTKQYLDHLIEIRPLDAIKVCSLLGTYNISEKNTTALAYLDIGIGLCVRFRLDGEKRQLFALTNDMRLDYRTAGKTLMFISQWLSATLGYRSGNEALLRRKSYVEDLLSDDRHSTNISESEPATLLYLFGVATDITSVIRNELIKISKPVAQISQLYLIPGYATHPSIHSIVQSLQSWYDDLPEAICLNRLGRESLSAETKWSICHTHLFYLGTHMLLFRRIASQLIQSSTATNDHDKLSILDDELLAEQQDRAQLAAKSSSTIIKLLHDNNAIFKRCWLVMFQAYSSGLIILYAISQDRIKTLTPKRFIPEMEQVELCLTILEFCASVDPIAAKFQERLSACCESSSLYNDNYAGNITGSDLYLDERGTPFLMTNIRNMPSQDCEIATSSNINLANSLVYHQYRQNSLRRLSFSLLELMYHSFDDLSIEK</sequence>
<dbReference type="EMBL" id="MU394459">
    <property type="protein sequence ID" value="KAI6080279.1"/>
    <property type="molecule type" value="Genomic_DNA"/>
</dbReference>
<gene>
    <name evidence="1" type="ORF">F4821DRAFT_276416</name>
</gene>
<evidence type="ECO:0000313" key="1">
    <source>
        <dbReference type="EMBL" id="KAI6080279.1"/>
    </source>
</evidence>